<evidence type="ECO:0000313" key="3">
    <source>
        <dbReference type="Proteomes" id="UP000035722"/>
    </source>
</evidence>
<proteinExistence type="predicted"/>
<organism evidence="2 3">
    <name type="scientific">Pseudarthrobacter siccitolerans</name>
    <dbReference type="NCBI Taxonomy" id="861266"/>
    <lineage>
        <taxon>Bacteria</taxon>
        <taxon>Bacillati</taxon>
        <taxon>Actinomycetota</taxon>
        <taxon>Actinomycetes</taxon>
        <taxon>Micrococcales</taxon>
        <taxon>Micrococcaceae</taxon>
        <taxon>Pseudarthrobacter</taxon>
    </lineage>
</organism>
<feature type="region of interest" description="Disordered" evidence="1">
    <location>
        <begin position="1"/>
        <end position="47"/>
    </location>
</feature>
<name>A0A024GXR0_9MICC</name>
<protein>
    <submittedName>
        <fullName evidence="2">Uncharacterized protein</fullName>
    </submittedName>
</protein>
<feature type="compositionally biased region" description="Low complexity" evidence="1">
    <location>
        <begin position="1"/>
        <end position="15"/>
    </location>
</feature>
<reference evidence="3" key="1">
    <citation type="journal article" date="2014" name="Genome Announc.">
        <title>Genome Sequence of Arthrobacter siccitolerans 4J27, a Xeroprotectant-Producing Desiccation-Tolerant Microorganism.</title>
        <authorList>
            <person name="Manzanera M."/>
            <person name="Santa-Cruz-Calvo L."/>
            <person name="Vilchez J.I."/>
            <person name="Garcia-Fontana C."/>
            <person name="Silva-Castro G.A."/>
            <person name="Calvo C."/>
            <person name="Gonzalez-Lopez J."/>
        </authorList>
    </citation>
    <scope>NUCLEOTIDE SEQUENCE [LARGE SCALE GENOMIC DNA]</scope>
    <source>
        <strain evidence="3">4J27</strain>
    </source>
</reference>
<accession>A0A024GXR0</accession>
<sequence>MIPMSGKSPKSGAAKKAGKSILEKRADKRAKNENSELNFAKPRKNQR</sequence>
<comment type="caution">
    <text evidence="2">The sequence shown here is derived from an EMBL/GenBank/DDBJ whole genome shotgun (WGS) entry which is preliminary data.</text>
</comment>
<dbReference type="Proteomes" id="UP000035722">
    <property type="component" value="Unassembled WGS sequence"/>
</dbReference>
<evidence type="ECO:0000313" key="2">
    <source>
        <dbReference type="EMBL" id="CCQ44523.1"/>
    </source>
</evidence>
<dbReference type="AlphaFoldDB" id="A0A024GXR0"/>
<gene>
    <name evidence="2" type="ORF">ARTSIC4J27_449</name>
</gene>
<keyword evidence="3" id="KW-1185">Reference proteome</keyword>
<dbReference type="EMBL" id="CAQI01000027">
    <property type="protein sequence ID" value="CCQ44523.1"/>
    <property type="molecule type" value="Genomic_DNA"/>
</dbReference>
<evidence type="ECO:0000256" key="1">
    <source>
        <dbReference type="SAM" id="MobiDB-lite"/>
    </source>
</evidence>
<feature type="compositionally biased region" description="Basic and acidic residues" evidence="1">
    <location>
        <begin position="21"/>
        <end position="34"/>
    </location>
</feature>